<keyword evidence="2" id="KW-0238">DNA-binding</keyword>
<dbReference type="SUPFAM" id="SSF47413">
    <property type="entry name" value="lambda repressor-like DNA-binding domains"/>
    <property type="match status" value="1"/>
</dbReference>
<dbReference type="PROSITE" id="PS50943">
    <property type="entry name" value="HTH_CROC1"/>
    <property type="match status" value="1"/>
</dbReference>
<dbReference type="CDD" id="cd00093">
    <property type="entry name" value="HTH_XRE"/>
    <property type="match status" value="1"/>
</dbReference>
<proteinExistence type="predicted"/>
<dbReference type="Proteomes" id="UP000003744">
    <property type="component" value="Unassembled WGS sequence"/>
</dbReference>
<dbReference type="AlphaFoldDB" id="C2CHK6"/>
<dbReference type="RefSeq" id="WP_004837078.1">
    <property type="nucleotide sequence ID" value="NZ_GG666297.1"/>
</dbReference>
<evidence type="ECO:0000259" key="1">
    <source>
        <dbReference type="PROSITE" id="PS50943"/>
    </source>
</evidence>
<comment type="caution">
    <text evidence="2">The sequence shown here is derived from an EMBL/GenBank/DDBJ whole genome shotgun (WGS) entry which is preliminary data.</text>
</comment>
<gene>
    <name evidence="2" type="ORF">HMPREF0077_0966</name>
</gene>
<dbReference type="GO" id="GO:0003677">
    <property type="term" value="F:DNA binding"/>
    <property type="evidence" value="ECO:0007669"/>
    <property type="project" value="UniProtKB-KW"/>
</dbReference>
<accession>C2CHK6</accession>
<protein>
    <submittedName>
        <fullName evidence="2">DNA-binding helix-turn-helix protein</fullName>
    </submittedName>
</protein>
<feature type="domain" description="HTH cro/C1-type" evidence="1">
    <location>
        <begin position="4"/>
        <end position="58"/>
    </location>
</feature>
<evidence type="ECO:0000313" key="2">
    <source>
        <dbReference type="EMBL" id="EEI82961.1"/>
    </source>
</evidence>
<dbReference type="Pfam" id="PF01381">
    <property type="entry name" value="HTH_3"/>
    <property type="match status" value="1"/>
</dbReference>
<dbReference type="InterPro" id="IPR001387">
    <property type="entry name" value="Cro/C1-type_HTH"/>
</dbReference>
<dbReference type="SMART" id="SM00530">
    <property type="entry name" value="HTH_XRE"/>
    <property type="match status" value="1"/>
</dbReference>
<reference evidence="2 3" key="1">
    <citation type="submission" date="2009-01" db="EMBL/GenBank/DDBJ databases">
        <authorList>
            <person name="Qin X."/>
            <person name="Bachman B."/>
            <person name="Battles P."/>
            <person name="Bell A."/>
            <person name="Bess C."/>
            <person name="Bickham C."/>
            <person name="Chaboub L."/>
            <person name="Chen D."/>
            <person name="Coyle M."/>
            <person name="Deiros D.R."/>
            <person name="Dinh H."/>
            <person name="Forbes L."/>
            <person name="Fowler G."/>
            <person name="Francisco L."/>
            <person name="Fu Q."/>
            <person name="Gubbala S."/>
            <person name="Hale W."/>
            <person name="Han Y."/>
            <person name="Hemphill L."/>
            <person name="Highlander S.K."/>
            <person name="Hirani K."/>
            <person name="Hogues M."/>
            <person name="Jackson L."/>
            <person name="Jakkamsetti A."/>
            <person name="Javaid M."/>
            <person name="Jiang H."/>
            <person name="Korchina V."/>
            <person name="Kovar C."/>
            <person name="Lara F."/>
            <person name="Lee S."/>
            <person name="Mata R."/>
            <person name="Mathew T."/>
            <person name="Moen C."/>
            <person name="Morales K."/>
            <person name="Munidasa M."/>
            <person name="Nazareth L."/>
            <person name="Ngo R."/>
            <person name="Nguyen L."/>
            <person name="Okwuonu G."/>
            <person name="Ongeri F."/>
            <person name="Patil S."/>
            <person name="Petrosino J."/>
            <person name="Pham C."/>
            <person name="Pham P."/>
            <person name="Pu L.-L."/>
            <person name="Puazo M."/>
            <person name="Raj R."/>
            <person name="Reid J."/>
            <person name="Rouhana J."/>
            <person name="Saada N."/>
            <person name="Shang Y."/>
            <person name="Simmons D."/>
            <person name="Thornton R."/>
            <person name="Warren J."/>
            <person name="Weissenberger G."/>
            <person name="Zhang J."/>
            <person name="Zhang L."/>
            <person name="Zhou C."/>
            <person name="Zhu D."/>
            <person name="Muzny D."/>
            <person name="Worley K."/>
            <person name="Gibbs R."/>
        </authorList>
    </citation>
    <scope>NUCLEOTIDE SEQUENCE [LARGE SCALE GENOMIC DNA]</scope>
    <source>
        <strain evidence="2 3">ATCC 35098</strain>
    </source>
</reference>
<evidence type="ECO:0000313" key="3">
    <source>
        <dbReference type="Proteomes" id="UP000003744"/>
    </source>
</evidence>
<dbReference type="Gene3D" id="1.10.260.40">
    <property type="entry name" value="lambda repressor-like DNA-binding domains"/>
    <property type="match status" value="1"/>
</dbReference>
<organism evidence="2 3">
    <name type="scientific">Anaerococcus tetradius ATCC 35098</name>
    <dbReference type="NCBI Taxonomy" id="525255"/>
    <lineage>
        <taxon>Bacteria</taxon>
        <taxon>Bacillati</taxon>
        <taxon>Bacillota</taxon>
        <taxon>Tissierellia</taxon>
        <taxon>Tissierellales</taxon>
        <taxon>Peptoniphilaceae</taxon>
        <taxon>Anaerococcus</taxon>
    </lineage>
</organism>
<dbReference type="EMBL" id="ACGC01000049">
    <property type="protein sequence ID" value="EEI82961.1"/>
    <property type="molecule type" value="Genomic_DNA"/>
</dbReference>
<name>C2CHK6_9FIRM</name>
<dbReference type="eggNOG" id="ENOG5032ACN">
    <property type="taxonomic scope" value="Bacteria"/>
</dbReference>
<sequence>MEKLKELRNKHKLSQKEMGKIIGVNDRAIGNYERGIRVLPVDKAKILGEYFDINWWELYEG</sequence>
<dbReference type="InterPro" id="IPR010982">
    <property type="entry name" value="Lambda_DNA-bd_dom_sf"/>
</dbReference>
<dbReference type="HOGENOM" id="CLU_066192_44_5_9"/>